<organism evidence="2 3">
    <name type="scientific">Sulfurirhabdus autotrophica</name>
    <dbReference type="NCBI Taxonomy" id="1706046"/>
    <lineage>
        <taxon>Bacteria</taxon>
        <taxon>Pseudomonadati</taxon>
        <taxon>Pseudomonadota</taxon>
        <taxon>Betaproteobacteria</taxon>
        <taxon>Nitrosomonadales</taxon>
        <taxon>Sulfuricellaceae</taxon>
        <taxon>Sulfurirhabdus</taxon>
    </lineage>
</organism>
<sequence>MSECEKYFGLYRGTVLVNIDPERRGRLIVSVPDVLKLLPSTWAEPVVTLAGPVGAPSGTYIVPAIGAGVWVQFEQGDLNYPIWNGCRATSAADIPVLAQLGNPVSPPVIIQSMGQQMVMISDSPLPPLLPAGGILLSTGTSYIRLDKTGVTIFGATVRVNGATLVDVNGGALTVSGPAPAM</sequence>
<reference evidence="2 3" key="1">
    <citation type="submission" date="2019-03" db="EMBL/GenBank/DDBJ databases">
        <title>Genomic Encyclopedia of Type Strains, Phase IV (KMG-IV): sequencing the most valuable type-strain genomes for metagenomic binning, comparative biology and taxonomic classification.</title>
        <authorList>
            <person name="Goeker M."/>
        </authorList>
    </citation>
    <scope>NUCLEOTIDE SEQUENCE [LARGE SCALE GENOMIC DNA]</scope>
    <source>
        <strain evidence="2 3">DSM 100309</strain>
    </source>
</reference>
<feature type="domain" description="Gp5/Type VI secretion system Vgr protein OB-fold" evidence="1">
    <location>
        <begin position="11"/>
        <end position="86"/>
    </location>
</feature>
<name>A0A4R3Y4P9_9PROT</name>
<proteinExistence type="predicted"/>
<gene>
    <name evidence="2" type="ORF">EDC63_106107</name>
</gene>
<protein>
    <recommendedName>
        <fullName evidence="1">Gp5/Type VI secretion system Vgr protein OB-fold domain-containing protein</fullName>
    </recommendedName>
</protein>
<evidence type="ECO:0000259" key="1">
    <source>
        <dbReference type="Pfam" id="PF04717"/>
    </source>
</evidence>
<keyword evidence="3" id="KW-1185">Reference proteome</keyword>
<dbReference type="OrthoDB" id="9762420at2"/>
<dbReference type="RefSeq" id="WP_124948162.1">
    <property type="nucleotide sequence ID" value="NZ_BHVT01000076.1"/>
</dbReference>
<dbReference type="EMBL" id="SMCO01000006">
    <property type="protein sequence ID" value="TCV86746.1"/>
    <property type="molecule type" value="Genomic_DNA"/>
</dbReference>
<evidence type="ECO:0000313" key="3">
    <source>
        <dbReference type="Proteomes" id="UP000295367"/>
    </source>
</evidence>
<comment type="caution">
    <text evidence="2">The sequence shown here is derived from an EMBL/GenBank/DDBJ whole genome shotgun (WGS) entry which is preliminary data.</text>
</comment>
<evidence type="ECO:0000313" key="2">
    <source>
        <dbReference type="EMBL" id="TCV86746.1"/>
    </source>
</evidence>
<dbReference type="InterPro" id="IPR006531">
    <property type="entry name" value="Gp5/Vgr_OB"/>
</dbReference>
<accession>A0A4R3Y4P9</accession>
<dbReference type="AlphaFoldDB" id="A0A4R3Y4P9"/>
<dbReference type="Pfam" id="PF04717">
    <property type="entry name" value="Phage_base_V"/>
    <property type="match status" value="1"/>
</dbReference>
<dbReference type="SUPFAM" id="SSF69255">
    <property type="entry name" value="gp5 N-terminal domain-like"/>
    <property type="match status" value="1"/>
</dbReference>
<dbReference type="Proteomes" id="UP000295367">
    <property type="component" value="Unassembled WGS sequence"/>
</dbReference>